<comment type="caution">
    <text evidence="2">The sequence shown here is derived from an EMBL/GenBank/DDBJ whole genome shotgun (WGS) entry which is preliminary data.</text>
</comment>
<feature type="transmembrane region" description="Helical" evidence="1">
    <location>
        <begin position="20"/>
        <end position="46"/>
    </location>
</feature>
<keyword evidence="1" id="KW-0812">Transmembrane</keyword>
<organism evidence="2 3">
    <name type="scientific">Caenimonas terrae</name>
    <dbReference type="NCBI Taxonomy" id="696074"/>
    <lineage>
        <taxon>Bacteria</taxon>
        <taxon>Pseudomonadati</taxon>
        <taxon>Pseudomonadota</taxon>
        <taxon>Betaproteobacteria</taxon>
        <taxon>Burkholderiales</taxon>
        <taxon>Comamonadaceae</taxon>
        <taxon>Caenimonas</taxon>
    </lineage>
</organism>
<feature type="transmembrane region" description="Helical" evidence="1">
    <location>
        <begin position="67"/>
        <end position="87"/>
    </location>
</feature>
<dbReference type="RefSeq" id="WP_376852852.1">
    <property type="nucleotide sequence ID" value="NZ_JBHSMF010000015.1"/>
</dbReference>
<sequence>MDADLPPSLLVRLVATTWLVFRRLVCFAGAIFFTAQLLSLVHRFVWMDEVFGPAKKELMGWERVETAAALAACIALFVFIGVVGVSISKSDPLLTYRDQKRRYGWRW</sequence>
<dbReference type="EMBL" id="JBHSMF010000015">
    <property type="protein sequence ID" value="MFC5500612.1"/>
    <property type="molecule type" value="Genomic_DNA"/>
</dbReference>
<accession>A0ABW0NN79</accession>
<protein>
    <submittedName>
        <fullName evidence="2">Uncharacterized protein</fullName>
    </submittedName>
</protein>
<keyword evidence="1" id="KW-0472">Membrane</keyword>
<gene>
    <name evidence="2" type="ORF">ACFPOE_23925</name>
</gene>
<evidence type="ECO:0000256" key="1">
    <source>
        <dbReference type="SAM" id="Phobius"/>
    </source>
</evidence>
<evidence type="ECO:0000313" key="3">
    <source>
        <dbReference type="Proteomes" id="UP001596037"/>
    </source>
</evidence>
<name>A0ABW0NN79_9BURK</name>
<keyword evidence="1" id="KW-1133">Transmembrane helix</keyword>
<dbReference type="Proteomes" id="UP001596037">
    <property type="component" value="Unassembled WGS sequence"/>
</dbReference>
<keyword evidence="3" id="KW-1185">Reference proteome</keyword>
<proteinExistence type="predicted"/>
<evidence type="ECO:0000313" key="2">
    <source>
        <dbReference type="EMBL" id="MFC5500612.1"/>
    </source>
</evidence>
<reference evidence="3" key="1">
    <citation type="journal article" date="2019" name="Int. J. Syst. Evol. Microbiol.">
        <title>The Global Catalogue of Microorganisms (GCM) 10K type strain sequencing project: providing services to taxonomists for standard genome sequencing and annotation.</title>
        <authorList>
            <consortium name="The Broad Institute Genomics Platform"/>
            <consortium name="The Broad Institute Genome Sequencing Center for Infectious Disease"/>
            <person name="Wu L."/>
            <person name="Ma J."/>
        </authorList>
    </citation>
    <scope>NUCLEOTIDE SEQUENCE [LARGE SCALE GENOMIC DNA]</scope>
    <source>
        <strain evidence="3">CCUG 57401</strain>
    </source>
</reference>